<reference evidence="1" key="2">
    <citation type="journal article" date="2010" name="Science">
        <title>The genome of the Western clawed frog Xenopus tropicalis.</title>
        <authorList>
            <person name="Hellsten U."/>
            <person name="Harland R.M."/>
            <person name="Gilchrist M.J."/>
            <person name="Hendrix D."/>
            <person name="Jurka J."/>
            <person name="Kapitonov V."/>
            <person name="Ovcharenko I."/>
            <person name="Putnam N.H."/>
            <person name="Shu S."/>
            <person name="Taher L."/>
            <person name="Blitz I.L."/>
            <person name="Blumberg B."/>
            <person name="Dichmann D.S."/>
            <person name="Dubchak I."/>
            <person name="Amaya E."/>
            <person name="Detter J.C."/>
            <person name="Fletcher R."/>
            <person name="Gerhard D.S."/>
            <person name="Goodstein D."/>
            <person name="Graves T."/>
            <person name="Grigoriev I.V."/>
            <person name="Grimwood J."/>
            <person name="Kawashima T."/>
            <person name="Lindquist E."/>
            <person name="Lucas S.M."/>
            <person name="Mead P.E."/>
            <person name="Mitros T."/>
            <person name="Ogino H."/>
            <person name="Ohta Y."/>
            <person name="Poliakov A.V."/>
            <person name="Pollet N."/>
            <person name="Robert J."/>
            <person name="Salamov A."/>
            <person name="Sater A.K."/>
            <person name="Schmutz J."/>
            <person name="Terry A."/>
            <person name="Vize P.D."/>
            <person name="Warren W.C."/>
            <person name="Wells D."/>
            <person name="Wills A."/>
            <person name="Wilson R.K."/>
            <person name="Zimmerman L.B."/>
            <person name="Zorn A.M."/>
            <person name="Grainger R."/>
            <person name="Grammer T."/>
            <person name="Khokha M.K."/>
            <person name="Richardson P.M."/>
            <person name="Rokhsar D.S."/>
        </authorList>
    </citation>
    <scope>NUCLEOTIDE SEQUENCE [LARGE SCALE GENOMIC DNA]</scope>
    <source>
        <strain evidence="1">Nigerian</strain>
    </source>
</reference>
<sequence>MTLGFDTGRCRTCGLCALIGRLQATSTLGVICIGVSPLGPPTYPALTLPAPPPERLIPSYPSSAPSSTNRILARNSDVGGHVCPIHCNTHYISLYRCS</sequence>
<reference evidence="1" key="1">
    <citation type="submission" date="2009-11" db="EMBL/GenBank/DDBJ databases">
        <authorList>
            <consortium name="US DOE Joint Genome Institute (JGI-PGF)"/>
            <person name="Ottilar R."/>
            <person name="Schmutz J."/>
            <person name="Salamov A."/>
            <person name="Cheng J.F."/>
            <person name="Lucas S."/>
            <person name="Pitluck S."/>
            <person name="Gundlach H."/>
            <person name="Guo Y."/>
            <person name="Haberer G."/>
            <person name="Nasrallah J."/>
            <person name="Mayer K.F.X."/>
            <person name="van de Peer Y."/>
            <person name="Weigel D."/>
            <person name="Grigoriev I.V."/>
        </authorList>
    </citation>
    <scope>NUCLEOTIDE SEQUENCE</scope>
    <source>
        <strain evidence="1">Nigerian</strain>
    </source>
</reference>
<gene>
    <name evidence="1" type="ORF">XENTR_v90029218mg</name>
</gene>
<name>A0A1B8XT49_XENTR</name>
<dbReference type="EMBL" id="KV463885">
    <property type="protein sequence ID" value="OCA13834.1"/>
    <property type="molecule type" value="Genomic_DNA"/>
</dbReference>
<evidence type="ECO:0000313" key="1">
    <source>
        <dbReference type="EMBL" id="OCA13834.1"/>
    </source>
</evidence>
<accession>A0A1B8XT49</accession>
<organism evidence="1">
    <name type="scientific">Xenopus tropicalis</name>
    <name type="common">Western clawed frog</name>
    <name type="synonym">Silurana tropicalis</name>
    <dbReference type="NCBI Taxonomy" id="8364"/>
    <lineage>
        <taxon>Eukaryota</taxon>
        <taxon>Metazoa</taxon>
        <taxon>Chordata</taxon>
        <taxon>Craniata</taxon>
        <taxon>Vertebrata</taxon>
        <taxon>Euteleostomi</taxon>
        <taxon>Amphibia</taxon>
        <taxon>Batrachia</taxon>
        <taxon>Anura</taxon>
        <taxon>Pipoidea</taxon>
        <taxon>Pipidae</taxon>
        <taxon>Xenopodinae</taxon>
        <taxon>Xenopus</taxon>
        <taxon>Silurana</taxon>
    </lineage>
</organism>
<proteinExistence type="predicted"/>
<dbReference type="AlphaFoldDB" id="A0A1B8XT49"/>
<reference evidence="1" key="3">
    <citation type="submission" date="2016-05" db="EMBL/GenBank/DDBJ databases">
        <title>WGS assembly of Xenopus tropicalis.</title>
        <authorList>
            <person name="Sessions A."/>
            <person name="Jenkins J."/>
            <person name="Mitros T."/>
            <person name="Lyons J.T."/>
            <person name="Dichmann D.S."/>
            <person name="Robert J."/>
            <person name="Harland R.M."/>
            <person name="Rokhsar D.S."/>
        </authorList>
    </citation>
    <scope>NUCLEOTIDE SEQUENCE</scope>
    <source>
        <strain evidence="1">Nigerian</strain>
    </source>
</reference>
<protein>
    <submittedName>
        <fullName evidence="1">Uncharacterized protein</fullName>
    </submittedName>
</protein>